<protein>
    <recommendedName>
        <fullName evidence="4">Secreted protein</fullName>
    </recommendedName>
</protein>
<organism evidence="2 3">
    <name type="scientific">Phyllosticta citrichinensis</name>
    <dbReference type="NCBI Taxonomy" id="1130410"/>
    <lineage>
        <taxon>Eukaryota</taxon>
        <taxon>Fungi</taxon>
        <taxon>Dikarya</taxon>
        <taxon>Ascomycota</taxon>
        <taxon>Pezizomycotina</taxon>
        <taxon>Dothideomycetes</taxon>
        <taxon>Dothideomycetes incertae sedis</taxon>
        <taxon>Botryosphaeriales</taxon>
        <taxon>Phyllostictaceae</taxon>
        <taxon>Phyllosticta</taxon>
    </lineage>
</organism>
<evidence type="ECO:0000313" key="2">
    <source>
        <dbReference type="EMBL" id="KAK8163795.1"/>
    </source>
</evidence>
<accession>A0ABR1XQ36</accession>
<reference evidence="2 3" key="1">
    <citation type="journal article" date="2022" name="G3 (Bethesda)">
        <title>Enemy or ally: a genomic approach to elucidate the lifestyle of Phyllosticta citrichinaensis.</title>
        <authorList>
            <person name="Buijs V.A."/>
            <person name="Groenewald J.Z."/>
            <person name="Haridas S."/>
            <person name="LaButti K.M."/>
            <person name="Lipzen A."/>
            <person name="Martin F.M."/>
            <person name="Barry K."/>
            <person name="Grigoriev I.V."/>
            <person name="Crous P.W."/>
            <person name="Seidl M.F."/>
        </authorList>
    </citation>
    <scope>NUCLEOTIDE SEQUENCE [LARGE SCALE GENOMIC DNA]</scope>
    <source>
        <strain evidence="2 3">CBS 129764</strain>
    </source>
</reference>
<evidence type="ECO:0000256" key="1">
    <source>
        <dbReference type="SAM" id="SignalP"/>
    </source>
</evidence>
<evidence type="ECO:0008006" key="4">
    <source>
        <dbReference type="Google" id="ProtNLM"/>
    </source>
</evidence>
<keyword evidence="1" id="KW-0732">Signal</keyword>
<sequence>MRQVMLRLASWSLFLVHSLHRVVQFMKTILLASTPASCLPRPASSRPLAFFPRVVSIHVSGWLSFYSGHQEEQSTLPL</sequence>
<name>A0ABR1XQ36_9PEZI</name>
<comment type="caution">
    <text evidence="2">The sequence shown here is derived from an EMBL/GenBank/DDBJ whole genome shotgun (WGS) entry which is preliminary data.</text>
</comment>
<gene>
    <name evidence="2" type="ORF">IWX90DRAFT_240144</name>
</gene>
<evidence type="ECO:0000313" key="3">
    <source>
        <dbReference type="Proteomes" id="UP001456524"/>
    </source>
</evidence>
<feature type="chain" id="PRO_5047443426" description="Secreted protein" evidence="1">
    <location>
        <begin position="25"/>
        <end position="78"/>
    </location>
</feature>
<dbReference type="Proteomes" id="UP001456524">
    <property type="component" value="Unassembled WGS sequence"/>
</dbReference>
<dbReference type="EMBL" id="JBBWUH010000006">
    <property type="protein sequence ID" value="KAK8163795.1"/>
    <property type="molecule type" value="Genomic_DNA"/>
</dbReference>
<feature type="signal peptide" evidence="1">
    <location>
        <begin position="1"/>
        <end position="24"/>
    </location>
</feature>
<proteinExistence type="predicted"/>
<keyword evidence="3" id="KW-1185">Reference proteome</keyword>